<dbReference type="PANTHER" id="PTHR30545">
    <property type="entry name" value="SUGAR FERMENTATION STIMULATION PROTEIN A"/>
    <property type="match status" value="1"/>
</dbReference>
<feature type="domain" description="Sugar fermentation stimulation protein C-terminal" evidence="2">
    <location>
        <begin position="87"/>
        <end position="225"/>
    </location>
</feature>
<sequence>MRLPQPLTRGLIVQRYKRFFCDLVLDDGREITAHCPNSGAMLGVNLPGQGAWVSHSDDPKRKLAWTLQLVEAAGPDGTGLVGINTLLPNKLVAEALVGGVIPELTGYASIRPEVKYAAASRVDFLLTDPDRPPCWLEVKNVHLSRSPGLAEFPDCKAARSTRHLEDLAAQVREGHRAVALFVVQREDCEAFQACRELDPAFARGLDVAAEAGVEVMVWACAMSAEEVRIARPIVWRR</sequence>
<dbReference type="PANTHER" id="PTHR30545:SF2">
    <property type="entry name" value="SUGAR FERMENTATION STIMULATION PROTEIN A"/>
    <property type="match status" value="1"/>
</dbReference>
<evidence type="ECO:0000313" key="4">
    <source>
        <dbReference type="EMBL" id="PLR28114.1"/>
    </source>
</evidence>
<dbReference type="HAMAP" id="MF_00095">
    <property type="entry name" value="SfsA"/>
    <property type="match status" value="1"/>
</dbReference>
<protein>
    <recommendedName>
        <fullName evidence="1">Sugar fermentation stimulation protein homolog</fullName>
    </recommendedName>
</protein>
<dbReference type="CDD" id="cd22359">
    <property type="entry name" value="SfsA-like_bacterial"/>
    <property type="match status" value="1"/>
</dbReference>
<dbReference type="AlphaFoldDB" id="A0A2N5DPZ9"/>
<dbReference type="Pfam" id="PF17746">
    <property type="entry name" value="SfsA_N"/>
    <property type="match status" value="1"/>
</dbReference>
<organism evidence="4 5">
    <name type="scientific">Caulobacter zeae</name>
    <dbReference type="NCBI Taxonomy" id="2055137"/>
    <lineage>
        <taxon>Bacteria</taxon>
        <taxon>Pseudomonadati</taxon>
        <taxon>Pseudomonadota</taxon>
        <taxon>Alphaproteobacteria</taxon>
        <taxon>Caulobacterales</taxon>
        <taxon>Caulobacteraceae</taxon>
        <taxon>Caulobacter</taxon>
    </lineage>
</organism>
<dbReference type="Proteomes" id="UP000234479">
    <property type="component" value="Unassembled WGS sequence"/>
</dbReference>
<dbReference type="InterPro" id="IPR041465">
    <property type="entry name" value="SfsA_N"/>
</dbReference>
<feature type="domain" description="SfsA N-terminal OB" evidence="3">
    <location>
        <begin position="13"/>
        <end position="74"/>
    </location>
</feature>
<proteinExistence type="inferred from homology"/>
<dbReference type="Gene3D" id="3.40.1350.60">
    <property type="match status" value="1"/>
</dbReference>
<gene>
    <name evidence="1" type="primary">sfsA</name>
    <name evidence="4" type="ORF">SGCZBJ_03655</name>
</gene>
<evidence type="ECO:0000256" key="1">
    <source>
        <dbReference type="HAMAP-Rule" id="MF_00095"/>
    </source>
</evidence>
<evidence type="ECO:0000259" key="2">
    <source>
        <dbReference type="Pfam" id="PF03749"/>
    </source>
</evidence>
<name>A0A2N5DPZ9_9CAUL</name>
<evidence type="ECO:0000313" key="5">
    <source>
        <dbReference type="Proteomes" id="UP000234479"/>
    </source>
</evidence>
<reference evidence="4 5" key="1">
    <citation type="submission" date="2017-12" db="EMBL/GenBank/DDBJ databases">
        <title>The genome sequence of Caulobacter sp. 410.</title>
        <authorList>
            <person name="Gao J."/>
            <person name="Mao X."/>
            <person name="Sun J."/>
        </authorList>
    </citation>
    <scope>NUCLEOTIDE SEQUENCE [LARGE SCALE GENOMIC DNA]</scope>
    <source>
        <strain evidence="4 5">410</strain>
    </source>
</reference>
<dbReference type="GO" id="GO:0003677">
    <property type="term" value="F:DNA binding"/>
    <property type="evidence" value="ECO:0007669"/>
    <property type="project" value="InterPro"/>
</dbReference>
<accession>A0A2N5DPZ9</accession>
<dbReference type="InterPro" id="IPR040452">
    <property type="entry name" value="SfsA_C"/>
</dbReference>
<keyword evidence="5" id="KW-1185">Reference proteome</keyword>
<dbReference type="Gene3D" id="2.40.50.580">
    <property type="match status" value="1"/>
</dbReference>
<dbReference type="Pfam" id="PF03749">
    <property type="entry name" value="SfsA"/>
    <property type="match status" value="1"/>
</dbReference>
<comment type="similarity">
    <text evidence="1">Belongs to the SfsA family.</text>
</comment>
<comment type="caution">
    <text evidence="4">The sequence shown here is derived from an EMBL/GenBank/DDBJ whole genome shotgun (WGS) entry which is preliminary data.</text>
</comment>
<dbReference type="EMBL" id="PJRS01000010">
    <property type="protein sequence ID" value="PLR28114.1"/>
    <property type="molecule type" value="Genomic_DNA"/>
</dbReference>
<dbReference type="RefSeq" id="WP_101716667.1">
    <property type="nucleotide sequence ID" value="NZ_PJRS01000010.1"/>
</dbReference>
<evidence type="ECO:0000259" key="3">
    <source>
        <dbReference type="Pfam" id="PF17746"/>
    </source>
</evidence>
<dbReference type="OrthoDB" id="9802365at2"/>
<dbReference type="NCBIfam" id="TIGR00230">
    <property type="entry name" value="sfsA"/>
    <property type="match status" value="1"/>
</dbReference>
<dbReference type="InterPro" id="IPR005224">
    <property type="entry name" value="SfsA"/>
</dbReference>